<evidence type="ECO:0000259" key="2">
    <source>
        <dbReference type="Pfam" id="PF14467"/>
    </source>
</evidence>
<dbReference type="OrthoDB" id="8563353at2"/>
<feature type="chain" id="PRO_5019587260" evidence="1">
    <location>
        <begin position="26"/>
        <end position="147"/>
    </location>
</feature>
<comment type="caution">
    <text evidence="3">The sequence shown here is derived from an EMBL/GenBank/DDBJ whole genome shotgun (WGS) entry which is preliminary data.</text>
</comment>
<evidence type="ECO:0000313" key="3">
    <source>
        <dbReference type="EMBL" id="RKF15669.1"/>
    </source>
</evidence>
<feature type="signal peptide" evidence="1">
    <location>
        <begin position="1"/>
        <end position="25"/>
    </location>
</feature>
<sequence>MFAIHHIKSSFAIVCLCLLSLSAYAEQKKQLGDWEVHYIVFNSSFLAASVAQQYDIERSKRLAVVNISVLDSKQKLKPALDTLVSGSAKNLIGQTQSLEFKKVQEGNAIYYISNMRFDDQDLYTFNIEIGEGKQQQSFSFQQKLYVD</sequence>
<feature type="domain" description="DUF4426" evidence="2">
    <location>
        <begin position="28"/>
        <end position="147"/>
    </location>
</feature>
<name>A0A420E810_9ALTE</name>
<dbReference type="AlphaFoldDB" id="A0A420E810"/>
<evidence type="ECO:0000256" key="1">
    <source>
        <dbReference type="SAM" id="SignalP"/>
    </source>
</evidence>
<dbReference type="Pfam" id="PF14467">
    <property type="entry name" value="DUF4426"/>
    <property type="match status" value="1"/>
</dbReference>
<dbReference type="Proteomes" id="UP000286482">
    <property type="component" value="Unassembled WGS sequence"/>
</dbReference>
<proteinExistence type="predicted"/>
<evidence type="ECO:0000313" key="4">
    <source>
        <dbReference type="Proteomes" id="UP000286482"/>
    </source>
</evidence>
<dbReference type="RefSeq" id="WP_120355755.1">
    <property type="nucleotide sequence ID" value="NZ_RAQO01000008.1"/>
</dbReference>
<reference evidence="3 4" key="1">
    <citation type="submission" date="2018-09" db="EMBL/GenBank/DDBJ databases">
        <authorList>
            <person name="Wang Z."/>
        </authorList>
    </citation>
    <scope>NUCLEOTIDE SEQUENCE [LARGE SCALE GENOMIC DNA]</scope>
    <source>
        <strain evidence="3 4">ALS 81</strain>
    </source>
</reference>
<organism evidence="3 4">
    <name type="scientific">Alginatibacterium sediminis</name>
    <dbReference type="NCBI Taxonomy" id="2164068"/>
    <lineage>
        <taxon>Bacteria</taxon>
        <taxon>Pseudomonadati</taxon>
        <taxon>Pseudomonadota</taxon>
        <taxon>Gammaproteobacteria</taxon>
        <taxon>Alteromonadales</taxon>
        <taxon>Alteromonadaceae</taxon>
        <taxon>Alginatibacterium</taxon>
    </lineage>
</organism>
<dbReference type="EMBL" id="RAQO01000008">
    <property type="protein sequence ID" value="RKF15669.1"/>
    <property type="molecule type" value="Genomic_DNA"/>
</dbReference>
<dbReference type="InterPro" id="IPR025218">
    <property type="entry name" value="DUF4426"/>
</dbReference>
<keyword evidence="1" id="KW-0732">Signal</keyword>
<gene>
    <name evidence="3" type="ORF">DBZ36_14895</name>
</gene>
<dbReference type="Gene3D" id="2.60.40.3340">
    <property type="entry name" value="Domain of unknown function DUF4426"/>
    <property type="match status" value="1"/>
</dbReference>
<keyword evidence="4" id="KW-1185">Reference proteome</keyword>
<accession>A0A420E810</accession>
<protein>
    <submittedName>
        <fullName evidence="3">DUF4426 domain-containing protein</fullName>
    </submittedName>
</protein>